<feature type="domain" description="Pseudouridine synthase I TruA alpha/beta" evidence="8">
    <location>
        <begin position="145"/>
        <end position="242"/>
    </location>
</feature>
<dbReference type="InterPro" id="IPR020097">
    <property type="entry name" value="PsdUridine_synth_TruA_a/b_dom"/>
</dbReference>
<dbReference type="SUPFAM" id="SSF55120">
    <property type="entry name" value="Pseudouridine synthase"/>
    <property type="match status" value="1"/>
</dbReference>
<evidence type="ECO:0000313" key="9">
    <source>
        <dbReference type="EMBL" id="QJE74008.1"/>
    </source>
</evidence>
<dbReference type="InterPro" id="IPR001406">
    <property type="entry name" value="PsdUridine_synth_TruA"/>
</dbReference>
<comment type="caution">
    <text evidence="4">Lacks conserved residue(s) required for the propagation of feature annotation.</text>
</comment>
<evidence type="ECO:0000256" key="7">
    <source>
        <dbReference type="RuleBase" id="RU003792"/>
    </source>
</evidence>
<dbReference type="Proteomes" id="UP000501891">
    <property type="component" value="Chromosome"/>
</dbReference>
<dbReference type="InterPro" id="IPR020095">
    <property type="entry name" value="PsdUridine_synth_TruA_C"/>
</dbReference>
<dbReference type="InterPro" id="IPR020103">
    <property type="entry name" value="PsdUridine_synth_cat_dom_sf"/>
</dbReference>
<dbReference type="GO" id="GO:0003723">
    <property type="term" value="F:RNA binding"/>
    <property type="evidence" value="ECO:0007669"/>
    <property type="project" value="InterPro"/>
</dbReference>
<dbReference type="EMBL" id="CP051775">
    <property type="protein sequence ID" value="QJE74008.1"/>
    <property type="molecule type" value="Genomic_DNA"/>
</dbReference>
<keyword evidence="10" id="KW-1185">Reference proteome</keyword>
<dbReference type="Gene3D" id="3.30.70.580">
    <property type="entry name" value="Pseudouridine synthase I, catalytic domain, N-terminal subdomain"/>
    <property type="match status" value="1"/>
</dbReference>
<dbReference type="KEGG" id="acru:HHL28_13710"/>
<dbReference type="EC" id="5.4.99.12" evidence="4"/>
<organism evidence="9 10">
    <name type="scientific">Aerophototrophica crusticola</name>
    <dbReference type="NCBI Taxonomy" id="1709002"/>
    <lineage>
        <taxon>Bacteria</taxon>
        <taxon>Pseudomonadati</taxon>
        <taxon>Pseudomonadota</taxon>
        <taxon>Alphaproteobacteria</taxon>
        <taxon>Rhodospirillales</taxon>
        <taxon>Rhodospirillaceae</taxon>
        <taxon>Aerophototrophica</taxon>
    </lineage>
</organism>
<feature type="binding site" evidence="4 6">
    <location>
        <position position="112"/>
    </location>
    <ligand>
        <name>substrate</name>
    </ligand>
</feature>
<dbReference type="PANTHER" id="PTHR11142:SF0">
    <property type="entry name" value="TRNA PSEUDOURIDINE SYNTHASE-LIKE 1"/>
    <property type="match status" value="1"/>
</dbReference>
<comment type="function">
    <text evidence="4">Formation of pseudouridine at positions 38, 39 and 40 in the anticodon stem and loop of transfer RNAs.</text>
</comment>
<evidence type="ECO:0000313" key="10">
    <source>
        <dbReference type="Proteomes" id="UP000501891"/>
    </source>
</evidence>
<dbReference type="HAMAP" id="MF_00171">
    <property type="entry name" value="TruA"/>
    <property type="match status" value="1"/>
</dbReference>
<feature type="domain" description="Pseudouridine synthase I TruA alpha/beta" evidence="8">
    <location>
        <begin position="9"/>
        <end position="105"/>
    </location>
</feature>
<gene>
    <name evidence="4 9" type="primary">truA</name>
    <name evidence="9" type="ORF">HHL28_13710</name>
</gene>
<sequence length="246" mass="27287">MTQRWKLTIEYDGRPFVGWQRQDNGLSVQGCLEEAVRRFSGEAATVHAAGRTDAGVHALAMVASLDLEKQCRPDTVRDALNHHLRPHPVSVLSAEPMAEDFHARFSCRGRSYLYRIVNRRAPLALEAGRAWQVSVPLDAEAMQEAAQRLVGRHDFTSFRASLCQAKDPVKTLDRLDVERVGEEIRVTTAARSFLHHQVRNMVGTLKLVGEGKWAADAVTAALEARDRAKAGPTAPADGLYFTGAWY</sequence>
<proteinExistence type="inferred from homology"/>
<dbReference type="PANTHER" id="PTHR11142">
    <property type="entry name" value="PSEUDOURIDYLATE SYNTHASE"/>
    <property type="match status" value="1"/>
</dbReference>
<dbReference type="CDD" id="cd02570">
    <property type="entry name" value="PseudoU_synth_EcTruA"/>
    <property type="match status" value="1"/>
</dbReference>
<dbReference type="FunFam" id="3.30.70.580:FF:000001">
    <property type="entry name" value="tRNA pseudouridine synthase A"/>
    <property type="match status" value="1"/>
</dbReference>
<evidence type="ECO:0000256" key="4">
    <source>
        <dbReference type="HAMAP-Rule" id="MF_00171"/>
    </source>
</evidence>
<comment type="catalytic activity">
    <reaction evidence="4 7">
        <text>uridine(38/39/40) in tRNA = pseudouridine(38/39/40) in tRNA</text>
        <dbReference type="Rhea" id="RHEA:22376"/>
        <dbReference type="Rhea" id="RHEA-COMP:10085"/>
        <dbReference type="Rhea" id="RHEA-COMP:10087"/>
        <dbReference type="ChEBI" id="CHEBI:65314"/>
        <dbReference type="ChEBI" id="CHEBI:65315"/>
        <dbReference type="EC" id="5.4.99.12"/>
    </reaction>
</comment>
<feature type="active site" description="Nucleophile" evidence="4 5">
    <location>
        <position position="53"/>
    </location>
</feature>
<dbReference type="Pfam" id="PF01416">
    <property type="entry name" value="PseudoU_synth_1"/>
    <property type="match status" value="2"/>
</dbReference>
<name>A0A858R9D1_9PROT</name>
<dbReference type="GO" id="GO:0031119">
    <property type="term" value="P:tRNA pseudouridine synthesis"/>
    <property type="evidence" value="ECO:0007669"/>
    <property type="project" value="UniProtKB-UniRule"/>
</dbReference>
<accession>A0A858R9D1</accession>
<dbReference type="PIRSF" id="PIRSF001430">
    <property type="entry name" value="tRNA_psdUrid_synth"/>
    <property type="match status" value="1"/>
</dbReference>
<evidence type="ECO:0000256" key="1">
    <source>
        <dbReference type="ARBA" id="ARBA00009375"/>
    </source>
</evidence>
<dbReference type="GO" id="GO:0160147">
    <property type="term" value="F:tRNA pseudouridine(38-40) synthase activity"/>
    <property type="evidence" value="ECO:0007669"/>
    <property type="project" value="UniProtKB-EC"/>
</dbReference>
<dbReference type="InterPro" id="IPR020094">
    <property type="entry name" value="TruA/RsuA/RluB/E/F_N"/>
</dbReference>
<keyword evidence="2 4" id="KW-0819">tRNA processing</keyword>
<evidence type="ECO:0000256" key="3">
    <source>
        <dbReference type="ARBA" id="ARBA00023235"/>
    </source>
</evidence>
<comment type="similarity">
    <text evidence="1 4 7">Belongs to the tRNA pseudouridine synthase TruA family.</text>
</comment>
<dbReference type="Gene3D" id="3.30.70.660">
    <property type="entry name" value="Pseudouridine synthase I, catalytic domain, C-terminal subdomain"/>
    <property type="match status" value="1"/>
</dbReference>
<protein>
    <recommendedName>
        <fullName evidence="4">tRNA pseudouridine synthase A</fullName>
        <ecNumber evidence="4">5.4.99.12</ecNumber>
    </recommendedName>
    <alternativeName>
        <fullName evidence="4">tRNA pseudouridine(38-40) synthase</fullName>
    </alternativeName>
    <alternativeName>
        <fullName evidence="4">tRNA pseudouridylate synthase I</fullName>
    </alternativeName>
    <alternativeName>
        <fullName evidence="4">tRNA-uridine isomerase I</fullName>
    </alternativeName>
</protein>
<evidence type="ECO:0000256" key="6">
    <source>
        <dbReference type="PIRSR" id="PIRSR001430-2"/>
    </source>
</evidence>
<dbReference type="AlphaFoldDB" id="A0A858R9D1"/>
<comment type="subunit">
    <text evidence="4">Homodimer.</text>
</comment>
<evidence type="ECO:0000256" key="5">
    <source>
        <dbReference type="PIRSR" id="PIRSR001430-1"/>
    </source>
</evidence>
<keyword evidence="3 4" id="KW-0413">Isomerase</keyword>
<dbReference type="NCBIfam" id="TIGR00071">
    <property type="entry name" value="hisT_truA"/>
    <property type="match status" value="1"/>
</dbReference>
<evidence type="ECO:0000259" key="8">
    <source>
        <dbReference type="Pfam" id="PF01416"/>
    </source>
</evidence>
<reference evidence="9" key="1">
    <citation type="submission" date="2020-04" db="EMBL/GenBank/DDBJ databases">
        <title>A desert anoxygenic phototrophic bacterium fixes CO2 using RubisCO under aerobic conditions.</title>
        <authorList>
            <person name="Tang K."/>
        </authorList>
    </citation>
    <scope>NUCLEOTIDE SEQUENCE [LARGE SCALE GENOMIC DNA]</scope>
    <source>
        <strain evidence="9">MIMtkB3</strain>
    </source>
</reference>
<evidence type="ECO:0000256" key="2">
    <source>
        <dbReference type="ARBA" id="ARBA00022694"/>
    </source>
</evidence>